<keyword evidence="3" id="KW-1185">Reference proteome</keyword>
<evidence type="ECO:0000313" key="3">
    <source>
        <dbReference type="Proteomes" id="UP000053923"/>
    </source>
</evidence>
<dbReference type="AlphaFoldDB" id="A0A0X3VFA0"/>
<protein>
    <submittedName>
        <fullName evidence="2">Uncharacterized protein</fullName>
    </submittedName>
</protein>
<reference evidence="3" key="1">
    <citation type="submission" date="2015-10" db="EMBL/GenBank/DDBJ databases">
        <authorList>
            <person name="Ju K.-S."/>
            <person name="Doroghazi J.R."/>
            <person name="Metcalf W.W."/>
        </authorList>
    </citation>
    <scope>NUCLEOTIDE SEQUENCE [LARGE SCALE GENOMIC DNA]</scope>
    <source>
        <strain evidence="3">NRRL 3151</strain>
    </source>
</reference>
<sequence length="70" mass="7038">MDDFEVDAEGGGVLDEVFAVAAVAPDLAQGGVVGGGPIEEDSAGDGVLDAGRGDQHGEKQAEGWRRLPSS</sequence>
<dbReference type="RefSeq" id="WP_425265079.1">
    <property type="nucleotide sequence ID" value="NZ_LLZG01000036.1"/>
</dbReference>
<dbReference type="EMBL" id="LLZG01000036">
    <property type="protein sequence ID" value="KUL43425.1"/>
    <property type="molecule type" value="Genomic_DNA"/>
</dbReference>
<gene>
    <name evidence="2" type="ORF">ADL12_07440</name>
</gene>
<evidence type="ECO:0000313" key="2">
    <source>
        <dbReference type="EMBL" id="KUL43425.1"/>
    </source>
</evidence>
<accession>A0A0X3VFA0</accession>
<proteinExistence type="predicted"/>
<name>A0A0X3VFA0_9ACTN</name>
<organism evidence="2 3">
    <name type="scientific">Streptomyces regalis</name>
    <dbReference type="NCBI Taxonomy" id="68262"/>
    <lineage>
        <taxon>Bacteria</taxon>
        <taxon>Bacillati</taxon>
        <taxon>Actinomycetota</taxon>
        <taxon>Actinomycetes</taxon>
        <taxon>Kitasatosporales</taxon>
        <taxon>Streptomycetaceae</taxon>
        <taxon>Streptomyces</taxon>
    </lineage>
</organism>
<dbReference type="Proteomes" id="UP000053923">
    <property type="component" value="Unassembled WGS sequence"/>
</dbReference>
<feature type="compositionally biased region" description="Basic and acidic residues" evidence="1">
    <location>
        <begin position="51"/>
        <end position="70"/>
    </location>
</feature>
<comment type="caution">
    <text evidence="2">The sequence shown here is derived from an EMBL/GenBank/DDBJ whole genome shotgun (WGS) entry which is preliminary data.</text>
</comment>
<feature type="region of interest" description="Disordered" evidence="1">
    <location>
        <begin position="29"/>
        <end position="70"/>
    </location>
</feature>
<evidence type="ECO:0000256" key="1">
    <source>
        <dbReference type="SAM" id="MobiDB-lite"/>
    </source>
</evidence>